<comment type="caution">
    <text evidence="1">The sequence shown here is derived from an EMBL/GenBank/DDBJ whole genome shotgun (WGS) entry which is preliminary data.</text>
</comment>
<reference evidence="1" key="1">
    <citation type="submission" date="2020-11" db="EMBL/GenBank/DDBJ databases">
        <authorList>
            <consortium name="DOE Joint Genome Institute"/>
            <person name="Ahrendt S."/>
            <person name="Riley R."/>
            <person name="Andreopoulos W."/>
            <person name="LaButti K."/>
            <person name="Pangilinan J."/>
            <person name="Ruiz-duenas F.J."/>
            <person name="Barrasa J.M."/>
            <person name="Sanchez-Garcia M."/>
            <person name="Camarero S."/>
            <person name="Miyauchi S."/>
            <person name="Serrano A."/>
            <person name="Linde D."/>
            <person name="Babiker R."/>
            <person name="Drula E."/>
            <person name="Ayuso-Fernandez I."/>
            <person name="Pacheco R."/>
            <person name="Padilla G."/>
            <person name="Ferreira P."/>
            <person name="Barriuso J."/>
            <person name="Kellner H."/>
            <person name="Castanera R."/>
            <person name="Alfaro M."/>
            <person name="Ramirez L."/>
            <person name="Pisabarro A.G."/>
            <person name="Kuo A."/>
            <person name="Tritt A."/>
            <person name="Lipzen A."/>
            <person name="He G."/>
            <person name="Yan M."/>
            <person name="Ng V."/>
            <person name="Cullen D."/>
            <person name="Martin F."/>
            <person name="Rosso M.-N."/>
            <person name="Henrissat B."/>
            <person name="Hibbett D."/>
            <person name="Martinez A.T."/>
            <person name="Grigoriev I.V."/>
        </authorList>
    </citation>
    <scope>NUCLEOTIDE SEQUENCE</scope>
    <source>
        <strain evidence="1">AH 44721</strain>
    </source>
</reference>
<dbReference type="AlphaFoldDB" id="A0A9P5TGV7"/>
<proteinExistence type="predicted"/>
<accession>A0A9P5TGV7</accession>
<keyword evidence="2" id="KW-1185">Reference proteome</keyword>
<dbReference type="OrthoDB" id="3050050at2759"/>
<organism evidence="1 2">
    <name type="scientific">Gymnopilus junonius</name>
    <name type="common">Spectacular rustgill mushroom</name>
    <name type="synonym">Gymnopilus spectabilis subsp. junonius</name>
    <dbReference type="NCBI Taxonomy" id="109634"/>
    <lineage>
        <taxon>Eukaryota</taxon>
        <taxon>Fungi</taxon>
        <taxon>Dikarya</taxon>
        <taxon>Basidiomycota</taxon>
        <taxon>Agaricomycotina</taxon>
        <taxon>Agaricomycetes</taxon>
        <taxon>Agaricomycetidae</taxon>
        <taxon>Agaricales</taxon>
        <taxon>Agaricineae</taxon>
        <taxon>Hymenogastraceae</taxon>
        <taxon>Gymnopilus</taxon>
    </lineage>
</organism>
<name>A0A9P5TGV7_GYMJU</name>
<sequence length="110" mass="12287">MAIGCLVKNLLPEFIELSAAHAYAITYKKNKESVQSAVKHSMQEESAMDESMNFIMLSSMFKPTGTVATHASKPSVEEQEFWDNFDPINEIFSAGVNSTLDASEERKHLE</sequence>
<protein>
    <submittedName>
        <fullName evidence="1">Uncharacterized protein</fullName>
    </submittedName>
</protein>
<evidence type="ECO:0000313" key="1">
    <source>
        <dbReference type="EMBL" id="KAF8873456.1"/>
    </source>
</evidence>
<gene>
    <name evidence="1" type="ORF">CPB84DRAFT_1854016</name>
</gene>
<evidence type="ECO:0000313" key="2">
    <source>
        <dbReference type="Proteomes" id="UP000724874"/>
    </source>
</evidence>
<dbReference type="EMBL" id="JADNYJ010000236">
    <property type="protein sequence ID" value="KAF8873456.1"/>
    <property type="molecule type" value="Genomic_DNA"/>
</dbReference>
<dbReference type="Proteomes" id="UP000724874">
    <property type="component" value="Unassembled WGS sequence"/>
</dbReference>